<dbReference type="EMBL" id="CAJVPM010000168">
    <property type="protein sequence ID" value="CAG8437290.1"/>
    <property type="molecule type" value="Genomic_DNA"/>
</dbReference>
<reference evidence="1" key="1">
    <citation type="submission" date="2021-06" db="EMBL/GenBank/DDBJ databases">
        <authorList>
            <person name="Kallberg Y."/>
            <person name="Tangrot J."/>
            <person name="Rosling A."/>
        </authorList>
    </citation>
    <scope>NUCLEOTIDE SEQUENCE</scope>
    <source>
        <strain evidence="1">AU212A</strain>
    </source>
</reference>
<keyword evidence="2" id="KW-1185">Reference proteome</keyword>
<protein>
    <submittedName>
        <fullName evidence="1">936_t:CDS:1</fullName>
    </submittedName>
</protein>
<name>A0ACA9JUT1_9GLOM</name>
<comment type="caution">
    <text evidence="1">The sequence shown here is derived from an EMBL/GenBank/DDBJ whole genome shotgun (WGS) entry which is preliminary data.</text>
</comment>
<accession>A0ACA9JUT1</accession>
<proteinExistence type="predicted"/>
<feature type="non-terminal residue" evidence="1">
    <location>
        <position position="77"/>
    </location>
</feature>
<gene>
    <name evidence="1" type="ORF">SCALOS_LOCUS357</name>
</gene>
<organism evidence="1 2">
    <name type="scientific">Scutellospora calospora</name>
    <dbReference type="NCBI Taxonomy" id="85575"/>
    <lineage>
        <taxon>Eukaryota</taxon>
        <taxon>Fungi</taxon>
        <taxon>Fungi incertae sedis</taxon>
        <taxon>Mucoromycota</taxon>
        <taxon>Glomeromycotina</taxon>
        <taxon>Glomeromycetes</taxon>
        <taxon>Diversisporales</taxon>
        <taxon>Gigasporaceae</taxon>
        <taxon>Scutellospora</taxon>
    </lineage>
</organism>
<evidence type="ECO:0000313" key="1">
    <source>
        <dbReference type="EMBL" id="CAG8437290.1"/>
    </source>
</evidence>
<dbReference type="Proteomes" id="UP000789860">
    <property type="component" value="Unassembled WGS sequence"/>
</dbReference>
<sequence length="77" mass="9019">MLPFELIEDTLFDQNSNLIGHITSRLCQNNSINMDRDILLKQQYEALDNIQEAQITQKEKYNKNIKINKLKIGDKVL</sequence>
<evidence type="ECO:0000313" key="2">
    <source>
        <dbReference type="Proteomes" id="UP000789860"/>
    </source>
</evidence>